<comment type="function">
    <text evidence="6">Catalyzes the transfer of a ribosyl phosphate group from 5-phosphoribose 1-diphosphate to orotate, leading to the formation of orotidine monophosphate (OMP).</text>
</comment>
<comment type="pathway">
    <text evidence="1 6">Pyrimidine metabolism; UMP biosynthesis via de novo pathway; UMP from orotate: step 1/2.</text>
</comment>
<dbReference type="EMBL" id="PEZV01000012">
    <property type="protein sequence ID" value="PIT97402.1"/>
    <property type="molecule type" value="Genomic_DNA"/>
</dbReference>
<dbReference type="Proteomes" id="UP000228596">
    <property type="component" value="Unassembled WGS sequence"/>
</dbReference>
<sequence length="214" mass="23841">MRRKERKEMNELDMTGRQAIAMALHAAGCMRFGDFTLASGQKSPYYLDLRRLQSFPDELWTVSGVMMQACMESDPDRLIAIPHGATPLTSVVAVRSGIGMITARMEPKDHGIREPFDGDYAEDMRVCIIDDLITTGGSKKKALNLALEARLKVVGIWVVVDREQGGLRELWSDHYNAGALLTVTDLIDVYRKAGVISNEQYDIVSNYVQSQQSA</sequence>
<keyword evidence="3 6" id="KW-0328">Glycosyltransferase</keyword>
<dbReference type="NCBIfam" id="TIGR00336">
    <property type="entry name" value="pyrE"/>
    <property type="match status" value="1"/>
</dbReference>
<dbReference type="InterPro" id="IPR029057">
    <property type="entry name" value="PRTase-like"/>
</dbReference>
<comment type="caution">
    <text evidence="8">The sequence shown here is derived from an EMBL/GenBank/DDBJ whole genome shotgun (WGS) entry which is preliminary data.</text>
</comment>
<evidence type="ECO:0000313" key="8">
    <source>
        <dbReference type="EMBL" id="PIT97402.1"/>
    </source>
</evidence>
<comment type="similarity">
    <text evidence="6">Belongs to the purine/pyrimidine phosphoribosyltransferase family. PyrE subfamily.</text>
</comment>
<organism evidence="8 9">
    <name type="scientific">Candidatus Berkelbacteria bacterium CG10_big_fil_rev_8_21_14_0_10_41_12</name>
    <dbReference type="NCBI Taxonomy" id="1974513"/>
    <lineage>
        <taxon>Bacteria</taxon>
        <taxon>Candidatus Berkelbacteria</taxon>
    </lineage>
</organism>
<dbReference type="InterPro" id="IPR000836">
    <property type="entry name" value="PRTase_dom"/>
</dbReference>
<keyword evidence="4 6" id="KW-0808">Transferase</keyword>
<proteinExistence type="inferred from homology"/>
<dbReference type="GO" id="GO:0004588">
    <property type="term" value="F:orotate phosphoribosyltransferase activity"/>
    <property type="evidence" value="ECO:0007669"/>
    <property type="project" value="UniProtKB-UniRule"/>
</dbReference>
<evidence type="ECO:0000256" key="1">
    <source>
        <dbReference type="ARBA" id="ARBA00004889"/>
    </source>
</evidence>
<evidence type="ECO:0000256" key="2">
    <source>
        <dbReference type="ARBA" id="ARBA00011971"/>
    </source>
</evidence>
<feature type="binding site" evidence="6">
    <location>
        <position position="162"/>
    </location>
    <ligand>
        <name>orotate</name>
        <dbReference type="ChEBI" id="CHEBI:30839"/>
    </ligand>
</feature>
<dbReference type="InterPro" id="IPR023031">
    <property type="entry name" value="OPRT"/>
</dbReference>
<gene>
    <name evidence="6 8" type="primary">pyrE</name>
    <name evidence="8" type="ORF">COT77_01615</name>
</gene>
<reference evidence="9" key="1">
    <citation type="submission" date="2017-09" db="EMBL/GenBank/DDBJ databases">
        <title>Depth-based differentiation of microbial function through sediment-hosted aquifers and enrichment of novel symbionts in the deep terrestrial subsurface.</title>
        <authorList>
            <person name="Probst A.J."/>
            <person name="Ladd B."/>
            <person name="Jarett J.K."/>
            <person name="Geller-Mcgrath D.E."/>
            <person name="Sieber C.M.K."/>
            <person name="Emerson J.B."/>
            <person name="Anantharaman K."/>
            <person name="Thomas B.C."/>
            <person name="Malmstrom R."/>
            <person name="Stieglmeier M."/>
            <person name="Klingl A."/>
            <person name="Woyke T."/>
            <person name="Ryan C.M."/>
            <person name="Banfield J.F."/>
        </authorList>
    </citation>
    <scope>NUCLEOTIDE SEQUENCE [LARGE SCALE GENOMIC DNA]</scope>
</reference>
<evidence type="ECO:0000259" key="7">
    <source>
        <dbReference type="Pfam" id="PF00156"/>
    </source>
</evidence>
<dbReference type="PANTHER" id="PTHR19278:SF9">
    <property type="entry name" value="URIDINE 5'-MONOPHOSPHATE SYNTHASE"/>
    <property type="match status" value="1"/>
</dbReference>
<dbReference type="CDD" id="cd06223">
    <property type="entry name" value="PRTases_typeI"/>
    <property type="match status" value="1"/>
</dbReference>
<comment type="subunit">
    <text evidence="6">Homodimer.</text>
</comment>
<evidence type="ECO:0000256" key="6">
    <source>
        <dbReference type="HAMAP-Rule" id="MF_01208"/>
    </source>
</evidence>
<keyword evidence="6" id="KW-0460">Magnesium</keyword>
<dbReference type="Pfam" id="PF00156">
    <property type="entry name" value="Pribosyltran"/>
    <property type="match status" value="1"/>
</dbReference>
<feature type="domain" description="Phosphoribosyltransferase" evidence="7">
    <location>
        <begin position="117"/>
        <end position="168"/>
    </location>
</feature>
<dbReference type="SUPFAM" id="SSF53271">
    <property type="entry name" value="PRTase-like"/>
    <property type="match status" value="1"/>
</dbReference>
<feature type="binding site" evidence="6">
    <location>
        <position position="110"/>
    </location>
    <ligand>
        <name>5-phospho-alpha-D-ribose 1-diphosphate</name>
        <dbReference type="ChEBI" id="CHEBI:58017"/>
        <note>ligand shared between dimeric partners</note>
    </ligand>
</feature>
<accession>A0A2M6WX75</accession>
<dbReference type="GO" id="GO:0019856">
    <property type="term" value="P:pyrimidine nucleobase biosynthetic process"/>
    <property type="evidence" value="ECO:0007669"/>
    <property type="project" value="TreeGrafter"/>
</dbReference>
<comment type="catalytic activity">
    <reaction evidence="6">
        <text>orotidine 5'-phosphate + diphosphate = orotate + 5-phospho-alpha-D-ribose 1-diphosphate</text>
        <dbReference type="Rhea" id="RHEA:10380"/>
        <dbReference type="ChEBI" id="CHEBI:30839"/>
        <dbReference type="ChEBI" id="CHEBI:33019"/>
        <dbReference type="ChEBI" id="CHEBI:57538"/>
        <dbReference type="ChEBI" id="CHEBI:58017"/>
        <dbReference type="EC" id="2.4.2.10"/>
    </reaction>
</comment>
<dbReference type="Gene3D" id="3.40.50.2020">
    <property type="match status" value="1"/>
</dbReference>
<feature type="binding site" description="in other chain" evidence="6">
    <location>
        <begin position="130"/>
        <end position="138"/>
    </location>
    <ligand>
        <name>5-phospho-alpha-D-ribose 1-diphosphate</name>
        <dbReference type="ChEBI" id="CHEBI:58017"/>
        <note>ligand shared between dimeric partners</note>
    </ligand>
</feature>
<dbReference type="UniPathway" id="UPA00070">
    <property type="reaction ID" value="UER00119"/>
</dbReference>
<evidence type="ECO:0000313" key="9">
    <source>
        <dbReference type="Proteomes" id="UP000228596"/>
    </source>
</evidence>
<evidence type="ECO:0000256" key="4">
    <source>
        <dbReference type="ARBA" id="ARBA00022679"/>
    </source>
</evidence>
<dbReference type="EC" id="2.4.2.10" evidence="2 6"/>
<feature type="binding site" evidence="6">
    <location>
        <position position="104"/>
    </location>
    <ligand>
        <name>5-phospho-alpha-D-ribose 1-diphosphate</name>
        <dbReference type="ChEBI" id="CHEBI:58017"/>
        <note>ligand shared between dimeric partners</note>
    </ligand>
</feature>
<evidence type="ECO:0000256" key="5">
    <source>
        <dbReference type="ARBA" id="ARBA00022975"/>
    </source>
</evidence>
<dbReference type="InterPro" id="IPR004467">
    <property type="entry name" value="Or_phspho_trans_dom"/>
</dbReference>
<feature type="binding site" evidence="6">
    <location>
        <position position="134"/>
    </location>
    <ligand>
        <name>orotate</name>
        <dbReference type="ChEBI" id="CHEBI:30839"/>
    </ligand>
</feature>
<dbReference type="PANTHER" id="PTHR19278">
    <property type="entry name" value="OROTATE PHOSPHORIBOSYLTRANSFERASE"/>
    <property type="match status" value="1"/>
</dbReference>
<comment type="caution">
    <text evidence="6">Lacks conserved residue(s) required for the propagation of feature annotation.</text>
</comment>
<comment type="cofactor">
    <cofactor evidence="6">
        <name>Mg(2+)</name>
        <dbReference type="ChEBI" id="CHEBI:18420"/>
    </cofactor>
</comment>
<dbReference type="HAMAP" id="MF_01208">
    <property type="entry name" value="PyrE"/>
    <property type="match status" value="1"/>
</dbReference>
<dbReference type="AlphaFoldDB" id="A0A2M6WX75"/>
<name>A0A2M6WX75_9BACT</name>
<dbReference type="GO" id="GO:0000287">
    <property type="term" value="F:magnesium ion binding"/>
    <property type="evidence" value="ECO:0007669"/>
    <property type="project" value="UniProtKB-UniRule"/>
</dbReference>
<feature type="binding site" evidence="6">
    <location>
        <position position="108"/>
    </location>
    <ligand>
        <name>5-phospho-alpha-D-ribose 1-diphosphate</name>
        <dbReference type="ChEBI" id="CHEBI:58017"/>
        <note>ligand shared between dimeric partners</note>
    </ligand>
</feature>
<dbReference type="GO" id="GO:0044205">
    <property type="term" value="P:'de novo' UMP biosynthetic process"/>
    <property type="evidence" value="ECO:0007669"/>
    <property type="project" value="UniProtKB-UniRule"/>
</dbReference>
<evidence type="ECO:0000256" key="3">
    <source>
        <dbReference type="ARBA" id="ARBA00022676"/>
    </source>
</evidence>
<protein>
    <recommendedName>
        <fullName evidence="2 6">Orotate phosphoribosyltransferase</fullName>
        <shortName evidence="6">OPRT</shortName>
        <shortName evidence="6">OPRTase</shortName>
        <ecNumber evidence="2 6">2.4.2.10</ecNumber>
    </recommendedName>
</protein>
<keyword evidence="5 6" id="KW-0665">Pyrimidine biosynthesis</keyword>